<name>A0A6V8PD18_9ACTN</name>
<evidence type="ECO:0000313" key="7">
    <source>
        <dbReference type="Proteomes" id="UP000576480"/>
    </source>
</evidence>
<evidence type="ECO:0000313" key="1">
    <source>
        <dbReference type="EMBL" id="GFP19157.1"/>
    </source>
</evidence>
<dbReference type="EMBL" id="BLSB01000047">
    <property type="protein sequence ID" value="GFP35072.1"/>
    <property type="molecule type" value="Genomic_DNA"/>
</dbReference>
<dbReference type="Proteomes" id="UP000574717">
    <property type="component" value="Unassembled WGS sequence"/>
</dbReference>
<keyword evidence="8" id="KW-1185">Reference proteome</keyword>
<dbReference type="Proteomes" id="UP000576480">
    <property type="component" value="Unassembled WGS sequence"/>
</dbReference>
<dbReference type="AlphaFoldDB" id="A0A6V8PD18"/>
<sequence>MLFKGKMGSGLQDEEEKMKCLLCNGEMEKATVAYTVDRKGYHLFIEEVPAYVCSQCGERYFEEKEVAAIQDMIEALEEKLQAILVVA</sequence>
<protein>
    <recommendedName>
        <fullName evidence="9">YgiT-type zinc finger domain-containing protein</fullName>
    </recommendedName>
</protein>
<dbReference type="Proteomes" id="UP000569018">
    <property type="component" value="Unassembled WGS sequence"/>
</dbReference>
<dbReference type="EMBL" id="BLRU01000042">
    <property type="protein sequence ID" value="GFP19157.1"/>
    <property type="molecule type" value="Genomic_DNA"/>
</dbReference>
<evidence type="ECO:0000313" key="6">
    <source>
        <dbReference type="Proteomes" id="UP000574717"/>
    </source>
</evidence>
<comment type="caution">
    <text evidence="2">The sequence shown here is derived from an EMBL/GenBank/DDBJ whole genome shotgun (WGS) entry which is preliminary data.</text>
</comment>
<evidence type="ECO:0008006" key="9">
    <source>
        <dbReference type="Google" id="ProtNLM"/>
    </source>
</evidence>
<dbReference type="InterPro" id="IPR022453">
    <property type="entry name" value="Znf_MqsA-type"/>
</dbReference>
<evidence type="ECO:0000313" key="3">
    <source>
        <dbReference type="EMBL" id="GFP35072.1"/>
    </source>
</evidence>
<dbReference type="Gene3D" id="3.10.20.860">
    <property type="match status" value="1"/>
</dbReference>
<evidence type="ECO:0000313" key="2">
    <source>
        <dbReference type="EMBL" id="GFP29534.1"/>
    </source>
</evidence>
<dbReference type="CDD" id="cd12870">
    <property type="entry name" value="MqsA"/>
    <property type="match status" value="1"/>
</dbReference>
<proteinExistence type="predicted"/>
<evidence type="ECO:0000313" key="5">
    <source>
        <dbReference type="Proteomes" id="UP000569018"/>
    </source>
</evidence>
<evidence type="ECO:0000313" key="8">
    <source>
        <dbReference type="Proteomes" id="UP000588083"/>
    </source>
</evidence>
<dbReference type="NCBIfam" id="TIGR03831">
    <property type="entry name" value="YgiT_finger"/>
    <property type="match status" value="1"/>
</dbReference>
<dbReference type="Proteomes" id="UP000588083">
    <property type="component" value="Unassembled WGS sequence"/>
</dbReference>
<dbReference type="EMBL" id="BLRZ01000014">
    <property type="protein sequence ID" value="GFP29534.1"/>
    <property type="molecule type" value="Genomic_DNA"/>
</dbReference>
<accession>A0A6V8PD18</accession>
<gene>
    <name evidence="1" type="ORF">HKBW3S03_00661</name>
    <name evidence="2" type="ORF">HKBW3S34_00454</name>
    <name evidence="3" type="ORF">HKBW3S43_00864</name>
    <name evidence="4" type="ORF">HKBW3S47_01291</name>
</gene>
<reference evidence="5 6" key="1">
    <citation type="journal article" date="2020" name="Front. Microbiol.">
        <title>Single-cell genomics of novel Actinobacteria with the Wood-Ljungdahl pathway discovered in a serpentinizing system.</title>
        <authorList>
            <person name="Merino N."/>
            <person name="Kawai M."/>
            <person name="Boyd E.S."/>
            <person name="Colman D.R."/>
            <person name="McGlynn S.E."/>
            <person name="Nealson K.H."/>
            <person name="Kurokawa K."/>
            <person name="Hongoh Y."/>
        </authorList>
    </citation>
    <scope>NUCLEOTIDE SEQUENCE [LARGE SCALE GENOMIC DNA]</scope>
    <source>
        <strain evidence="1 6">S03</strain>
        <strain evidence="2 8">S34</strain>
        <strain evidence="3 7">S43</strain>
        <strain evidence="4 5">S47</strain>
    </source>
</reference>
<evidence type="ECO:0000313" key="4">
    <source>
        <dbReference type="EMBL" id="GFP39593.1"/>
    </source>
</evidence>
<organism evidence="2 8">
    <name type="scientific">Candidatus Hakubella thermalkaliphila</name>
    <dbReference type="NCBI Taxonomy" id="2754717"/>
    <lineage>
        <taxon>Bacteria</taxon>
        <taxon>Bacillati</taxon>
        <taxon>Actinomycetota</taxon>
        <taxon>Actinomycetota incertae sedis</taxon>
        <taxon>Candidatus Hakubellales</taxon>
        <taxon>Candidatus Hakubellaceae</taxon>
        <taxon>Candidatus Hakubella</taxon>
    </lineage>
</organism>
<dbReference type="EMBL" id="BLSD01000066">
    <property type="protein sequence ID" value="GFP39593.1"/>
    <property type="molecule type" value="Genomic_DNA"/>
</dbReference>
<dbReference type="RefSeq" id="WP_258189866.1">
    <property type="nucleotide sequence ID" value="NZ_BLSD01000066.1"/>
</dbReference>